<dbReference type="InterPro" id="IPR050706">
    <property type="entry name" value="Cyclic-di-GMP_PDE-like"/>
</dbReference>
<organism evidence="2 3">
    <name type="scientific">Sphingomonas paeninsulae</name>
    <dbReference type="NCBI Taxonomy" id="2319844"/>
    <lineage>
        <taxon>Bacteria</taxon>
        <taxon>Pseudomonadati</taxon>
        <taxon>Pseudomonadota</taxon>
        <taxon>Alphaproteobacteria</taxon>
        <taxon>Sphingomonadales</taxon>
        <taxon>Sphingomonadaceae</taxon>
        <taxon>Sphingomonas</taxon>
    </lineage>
</organism>
<dbReference type="Gene3D" id="3.20.20.450">
    <property type="entry name" value="EAL domain"/>
    <property type="match status" value="1"/>
</dbReference>
<accession>A0A494TKI1</accession>
<sequence>MAITLVFTLILALSIWIVLRERAIRVLADRLETIVNAPDRQDHAKSGALPRLSNAIGIMVAQLASVGHRLPQRHPITGMATRELLIDAIDTRGPGHSESCLGVIEVLDFDRLCAFDAQSAEQLIKAIATRITDMVNSSRVVAQIDRGRFAIWFGATPMSDARAEFDALLYALQNRVTADTIDLLPQFACGLAIEQGERLPGTEFLARAIAALVSGTGDGAADGDVRIVSAKQRFVFEQGLRQAIARHEFRLVYQPFVNADEERVSGGEALLRWASAEHGDVPPTTFIPIVEAVGMAEEVGMWVLNEACDEAARWPFSGLSDLKVAVNLSALQLGRGDFDAVVERMLKRHSMPARALELELTETVAAGKSLGIGNLFQRLRALGVSMSIDDFGTGFSSLSYLKNLKFDKLKIDREFVTDVHRQRDSQAICQSIIALGRGLGIEVLAEGVEQWDEFAWLRRYGCALYQGYYFSKPLMPREFLAFASDKDHIRSLVEVGPTTLKNRINEHMT</sequence>
<evidence type="ECO:0000313" key="3">
    <source>
        <dbReference type="Proteomes" id="UP000276254"/>
    </source>
</evidence>
<dbReference type="CDD" id="cd01948">
    <property type="entry name" value="EAL"/>
    <property type="match status" value="1"/>
</dbReference>
<dbReference type="PROSITE" id="PS50883">
    <property type="entry name" value="EAL"/>
    <property type="match status" value="1"/>
</dbReference>
<dbReference type="InterPro" id="IPR043128">
    <property type="entry name" value="Rev_trsase/Diguanyl_cyclase"/>
</dbReference>
<dbReference type="SUPFAM" id="SSF141868">
    <property type="entry name" value="EAL domain-like"/>
    <property type="match status" value="1"/>
</dbReference>
<protein>
    <submittedName>
        <fullName evidence="2">GGDEF domain-containing protein</fullName>
    </submittedName>
</protein>
<dbReference type="InterPro" id="IPR001633">
    <property type="entry name" value="EAL_dom"/>
</dbReference>
<dbReference type="AlphaFoldDB" id="A0A494TKI1"/>
<dbReference type="SMART" id="SM00052">
    <property type="entry name" value="EAL"/>
    <property type="match status" value="1"/>
</dbReference>
<evidence type="ECO:0000313" key="2">
    <source>
        <dbReference type="EMBL" id="AYJ85938.1"/>
    </source>
</evidence>
<dbReference type="KEGG" id="spha:D3Y57_08070"/>
<dbReference type="GO" id="GO:0071111">
    <property type="term" value="F:cyclic-guanylate-specific phosphodiesterase activity"/>
    <property type="evidence" value="ECO:0007669"/>
    <property type="project" value="InterPro"/>
</dbReference>
<dbReference type="PANTHER" id="PTHR33121">
    <property type="entry name" value="CYCLIC DI-GMP PHOSPHODIESTERASE PDEF"/>
    <property type="match status" value="1"/>
</dbReference>
<keyword evidence="3" id="KW-1185">Reference proteome</keyword>
<dbReference type="RefSeq" id="WP_121152563.1">
    <property type="nucleotide sequence ID" value="NZ_CP032829.1"/>
</dbReference>
<dbReference type="InterPro" id="IPR035919">
    <property type="entry name" value="EAL_sf"/>
</dbReference>
<evidence type="ECO:0000259" key="1">
    <source>
        <dbReference type="PROSITE" id="PS50883"/>
    </source>
</evidence>
<dbReference type="InterPro" id="IPR029787">
    <property type="entry name" value="Nucleotide_cyclase"/>
</dbReference>
<dbReference type="EMBL" id="CP032829">
    <property type="protein sequence ID" value="AYJ85938.1"/>
    <property type="molecule type" value="Genomic_DNA"/>
</dbReference>
<dbReference type="Proteomes" id="UP000276254">
    <property type="component" value="Chromosome"/>
</dbReference>
<reference evidence="2 3" key="1">
    <citation type="submission" date="2018-09" db="EMBL/GenBank/DDBJ databases">
        <title>Sphingomonas peninsula sp. nov., isolated from fildes peninsula, Antarctic soil.</title>
        <authorList>
            <person name="Yingchao G."/>
        </authorList>
    </citation>
    <scope>NUCLEOTIDE SEQUENCE [LARGE SCALE GENOMIC DNA]</scope>
    <source>
        <strain evidence="2 3">YZ-8</strain>
    </source>
</reference>
<gene>
    <name evidence="2" type="ORF">D3Y57_08070</name>
</gene>
<dbReference type="Gene3D" id="3.30.70.270">
    <property type="match status" value="1"/>
</dbReference>
<dbReference type="SUPFAM" id="SSF55073">
    <property type="entry name" value="Nucleotide cyclase"/>
    <property type="match status" value="1"/>
</dbReference>
<feature type="domain" description="EAL" evidence="1">
    <location>
        <begin position="233"/>
        <end position="487"/>
    </location>
</feature>
<proteinExistence type="predicted"/>
<dbReference type="OrthoDB" id="9814202at2"/>
<name>A0A494TKI1_SPHPE</name>
<dbReference type="PANTHER" id="PTHR33121:SF70">
    <property type="entry name" value="SIGNALING PROTEIN YKOW"/>
    <property type="match status" value="1"/>
</dbReference>
<dbReference type="Pfam" id="PF00563">
    <property type="entry name" value="EAL"/>
    <property type="match status" value="1"/>
</dbReference>